<feature type="region of interest" description="Disordered" evidence="1">
    <location>
        <begin position="485"/>
        <end position="512"/>
    </location>
</feature>
<evidence type="ECO:0000313" key="2">
    <source>
        <dbReference type="EMBL" id="KAJ1910609.1"/>
    </source>
</evidence>
<sequence>MTLLASPTTSSTRTTSTARAANPLAAYPATARASGSARASKDPDISFPSIVNLTSPANSVIGYPLNRNNNNNTSLINYSPDSSILVPTTVTSLSKLQIFSEYTASKKSLRFASTVDQLNPASTFINNSDSTTEYTTTTNKSRKHHKGQHKYHFQFPNRPPSPRLIDALFYSDTGEELRKYTNQESTANSRGIAATTIKAIKTDNSKPSIMPPLPNTQTHRAPIKHRLFGLGQNRDIYHTNCGSVLQWNHRHDSANKELNANPRKTIRQIGYIRHVDELWLNRRSGMPWRKLSDTFTIIMVVKGSIKLLLRGVSFTANSNSGSRDSHQQQRGQRQKLLKYSLDTNEILCLPPYTAGTHQFSTDGMHSSSHFITIDIDASSSCSPASPLSPPATTAVANDSENILNYLIGSTSNSDIPQRLPINDRVICYKLIDEIKRPCQLAPIMIPIWAPMPPIYSVNSKYANQVQSALEYNNYAGSRGGFSSSSWDDGNIATTPAPPGSGSRQNKGSSSSNPLGYHQIGLDCYAFIIHIEPKQGYNYYGQKPHITDQFSSLSFSSAENQKSINYHRNVNKNVQHAMMNSPPPSLPEPFANTTAANNNNNNNSPGGGNDNLCINGRLAQVRQMAEKNSHEYKPNCRGYDIADLTGKFPTSSSSPNQTSPPPQDNSNNYNNHNNIVPYYSYQYGHPKDHRHYQNNGDYYGGGGFATPLSPPNSPPPWLHQTKSNPSSSHSPNSPQPHQQQPSQKHRPNFTPTTTTCSSNNNNNNPIETQIPSSCERQIYMQVLFHHNQSTLTPKQPKGCLRINKDTKLLLLNGDSAEFRINGGALLSMENIGQDGLDILVCDSPRLSSSSSSKSKYSKGTTSTQRYSRNTISTAAAAAAAGGMVSNASAGTTSTTGRGKSTSIIIFDPSSSNPTTTTTSVAGVVTNDLTSGTQIPENCLYNNQQPLSPPHVQVVRRSSHSNKRTSDGTTTLTMVERTSSNSNRRSNGSSGGRPATEHGGGYHRHKTSQVEQISMPQPKIYTPDGLVYNIDYAHTISPPIPDNQVGERAEYFDNPSFKQYHHHHNNNNPTTVVATTTGHQKNYNSNNRQHHGHRH</sequence>
<feature type="region of interest" description="Disordered" evidence="1">
    <location>
        <begin position="587"/>
        <end position="610"/>
    </location>
</feature>
<gene>
    <name evidence="2" type="ORF">H4219_006167</name>
</gene>
<feature type="compositionally biased region" description="Pro residues" evidence="1">
    <location>
        <begin position="707"/>
        <end position="716"/>
    </location>
</feature>
<name>A0A9W7ZU65_9FUNG</name>
<feature type="compositionally biased region" description="Polar residues" evidence="1">
    <location>
        <begin position="1067"/>
        <end position="1085"/>
    </location>
</feature>
<reference evidence="2" key="1">
    <citation type="submission" date="2022-07" db="EMBL/GenBank/DDBJ databases">
        <title>Phylogenomic reconstructions and comparative analyses of Kickxellomycotina fungi.</title>
        <authorList>
            <person name="Reynolds N.K."/>
            <person name="Stajich J.E."/>
            <person name="Barry K."/>
            <person name="Grigoriev I.V."/>
            <person name="Crous P."/>
            <person name="Smith M.E."/>
        </authorList>
    </citation>
    <scope>NUCLEOTIDE SEQUENCE</scope>
    <source>
        <strain evidence="2">NBRC 100468</strain>
    </source>
</reference>
<feature type="region of interest" description="Disordered" evidence="1">
    <location>
        <begin position="642"/>
        <end position="768"/>
    </location>
</feature>
<evidence type="ECO:0000313" key="3">
    <source>
        <dbReference type="Proteomes" id="UP001150538"/>
    </source>
</evidence>
<keyword evidence="3" id="KW-1185">Reference proteome</keyword>
<dbReference type="AlphaFoldDB" id="A0A9W7ZU65"/>
<feature type="compositionally biased region" description="Low complexity" evidence="1">
    <location>
        <begin position="722"/>
        <end position="764"/>
    </location>
</feature>
<protein>
    <submittedName>
        <fullName evidence="2">Uncharacterized protein</fullName>
    </submittedName>
</protein>
<feature type="region of interest" description="Disordered" evidence="1">
    <location>
        <begin position="1"/>
        <end position="23"/>
    </location>
</feature>
<feature type="region of interest" description="Disordered" evidence="1">
    <location>
        <begin position="1055"/>
        <end position="1093"/>
    </location>
</feature>
<feature type="region of interest" description="Disordered" evidence="1">
    <location>
        <begin position="129"/>
        <end position="148"/>
    </location>
</feature>
<comment type="caution">
    <text evidence="2">The sequence shown here is derived from an EMBL/GenBank/DDBJ whole genome shotgun (WGS) entry which is preliminary data.</text>
</comment>
<feature type="compositionally biased region" description="Low complexity" evidence="1">
    <location>
        <begin position="977"/>
        <end position="986"/>
    </location>
</feature>
<organism evidence="2 3">
    <name type="scientific">Mycoemilia scoparia</name>
    <dbReference type="NCBI Taxonomy" id="417184"/>
    <lineage>
        <taxon>Eukaryota</taxon>
        <taxon>Fungi</taxon>
        <taxon>Fungi incertae sedis</taxon>
        <taxon>Zoopagomycota</taxon>
        <taxon>Kickxellomycotina</taxon>
        <taxon>Kickxellomycetes</taxon>
        <taxon>Kickxellales</taxon>
        <taxon>Kickxellaceae</taxon>
        <taxon>Mycoemilia</taxon>
    </lineage>
</organism>
<dbReference type="Proteomes" id="UP001150538">
    <property type="component" value="Unassembled WGS sequence"/>
</dbReference>
<feature type="region of interest" description="Disordered" evidence="1">
    <location>
        <begin position="940"/>
        <end position="1015"/>
    </location>
</feature>
<evidence type="ECO:0000256" key="1">
    <source>
        <dbReference type="SAM" id="MobiDB-lite"/>
    </source>
</evidence>
<feature type="compositionally biased region" description="Low complexity" evidence="1">
    <location>
        <begin position="663"/>
        <end position="673"/>
    </location>
</feature>
<dbReference type="OrthoDB" id="10684813at2759"/>
<feature type="compositionally biased region" description="Low complexity" evidence="1">
    <location>
        <begin position="590"/>
        <end position="602"/>
    </location>
</feature>
<feature type="region of interest" description="Disordered" evidence="1">
    <location>
        <begin position="845"/>
        <end position="866"/>
    </location>
</feature>
<feature type="compositionally biased region" description="Low complexity" evidence="1">
    <location>
        <begin position="499"/>
        <end position="511"/>
    </location>
</feature>
<accession>A0A9W7ZU65</accession>
<proteinExistence type="predicted"/>
<dbReference type="EMBL" id="JANBPU010000552">
    <property type="protein sequence ID" value="KAJ1910609.1"/>
    <property type="molecule type" value="Genomic_DNA"/>
</dbReference>
<feature type="compositionally biased region" description="Polar residues" evidence="1">
    <location>
        <begin position="965"/>
        <end position="976"/>
    </location>
</feature>
<feature type="compositionally biased region" description="Low complexity" evidence="1">
    <location>
        <begin position="846"/>
        <end position="862"/>
    </location>
</feature>